<comment type="caution">
    <text evidence="1">The sequence shown here is derived from an EMBL/GenBank/DDBJ whole genome shotgun (WGS) entry which is preliminary data.</text>
</comment>
<proteinExistence type="predicted"/>
<dbReference type="AlphaFoldDB" id="A0A829PL68"/>
<organism evidence="1 2">
    <name type="scientific">Mycobacteroides abscessus MAB_030201_1075</name>
    <dbReference type="NCBI Taxonomy" id="1335410"/>
    <lineage>
        <taxon>Bacteria</taxon>
        <taxon>Bacillati</taxon>
        <taxon>Actinomycetota</taxon>
        <taxon>Actinomycetes</taxon>
        <taxon>Mycobacteriales</taxon>
        <taxon>Mycobacteriaceae</taxon>
        <taxon>Mycobacteroides</taxon>
        <taxon>Mycobacteroides abscessus</taxon>
    </lineage>
</organism>
<protein>
    <submittedName>
        <fullName evidence="1">Uncharacterized protein</fullName>
    </submittedName>
</protein>
<reference evidence="1 2" key="1">
    <citation type="submission" date="2014-01" db="EMBL/GenBank/DDBJ databases">
        <authorList>
            <person name="Zelazny A."/>
            <person name="Olivier K."/>
            <person name="Sampaio E.P."/>
            <person name="Holland S.M."/>
            <person name="Tallon L.J."/>
            <person name="Sadzewicz L.K."/>
            <person name="Sengamalay N."/>
            <person name="Fraser C.M."/>
            <person name="Hine E."/>
            <person name="Shefchek K.A."/>
            <person name="Das S.P."/>
            <person name="Shallom S.J."/>
            <person name="Agrawal S."/>
            <person name="Tettelin H."/>
        </authorList>
    </citation>
    <scope>NUCLEOTIDE SEQUENCE [LARGE SCALE GENOMIC DNA]</scope>
    <source>
        <strain evidence="1 2">MAB_030201_1075</strain>
    </source>
</reference>
<sequence>MSKSGIRYTLDGDGKLHVTVPEPHPRVIRRAKRVLAQCKRNPEFPHRPYLFFRHERVRDIPVPVLKRIYNESEGVGA</sequence>
<gene>
    <name evidence="1" type="ORF">L829_1114</name>
</gene>
<name>A0A829PL68_9MYCO</name>
<dbReference type="Proteomes" id="UP000019854">
    <property type="component" value="Unassembled WGS sequence"/>
</dbReference>
<evidence type="ECO:0000313" key="2">
    <source>
        <dbReference type="Proteomes" id="UP000019854"/>
    </source>
</evidence>
<accession>A0A829PL68</accession>
<evidence type="ECO:0000313" key="1">
    <source>
        <dbReference type="EMBL" id="ETZ87566.1"/>
    </source>
</evidence>
<dbReference type="EMBL" id="JAOX01000001">
    <property type="protein sequence ID" value="ETZ87566.1"/>
    <property type="molecule type" value="Genomic_DNA"/>
</dbReference>